<evidence type="ECO:0000313" key="2">
    <source>
        <dbReference type="Proteomes" id="UP000182658"/>
    </source>
</evidence>
<name>A0A1J7I6N2_9PEZI</name>
<dbReference type="AlphaFoldDB" id="A0A1J7I6N2"/>
<dbReference type="InParanoid" id="A0A1J7I6N2"/>
<dbReference type="Proteomes" id="UP000182658">
    <property type="component" value="Unassembled WGS sequence"/>
</dbReference>
<proteinExistence type="predicted"/>
<dbReference type="EMBL" id="KV875108">
    <property type="protein sequence ID" value="OIW23101.1"/>
    <property type="molecule type" value="Genomic_DNA"/>
</dbReference>
<evidence type="ECO:0000313" key="1">
    <source>
        <dbReference type="EMBL" id="OIW23101.1"/>
    </source>
</evidence>
<keyword evidence="2" id="KW-1185">Reference proteome</keyword>
<reference evidence="1 2" key="1">
    <citation type="submission" date="2016-10" db="EMBL/GenBank/DDBJ databases">
        <title>Draft genome sequence of Coniochaeta ligniaria NRRL30616, a lignocellulolytic fungus for bioabatement of inhibitors in plant biomass hydrolysates.</title>
        <authorList>
            <consortium name="DOE Joint Genome Institute"/>
            <person name="Jimenez D.J."/>
            <person name="Hector R.E."/>
            <person name="Riley R."/>
            <person name="Sun H."/>
            <person name="Grigoriev I.V."/>
            <person name="Van Elsas J.D."/>
            <person name="Nichols N.N."/>
        </authorList>
    </citation>
    <scope>NUCLEOTIDE SEQUENCE [LARGE SCALE GENOMIC DNA]</scope>
    <source>
        <strain evidence="1 2">NRRL 30616</strain>
    </source>
</reference>
<organism evidence="1 2">
    <name type="scientific">Coniochaeta ligniaria NRRL 30616</name>
    <dbReference type="NCBI Taxonomy" id="1408157"/>
    <lineage>
        <taxon>Eukaryota</taxon>
        <taxon>Fungi</taxon>
        <taxon>Dikarya</taxon>
        <taxon>Ascomycota</taxon>
        <taxon>Pezizomycotina</taxon>
        <taxon>Sordariomycetes</taxon>
        <taxon>Sordariomycetidae</taxon>
        <taxon>Coniochaetales</taxon>
        <taxon>Coniochaetaceae</taxon>
        <taxon>Coniochaeta</taxon>
    </lineage>
</organism>
<sequence>MDQIVSPVARRRICALQPQAIWCWCPVLSAPFQNAASVSKAVELKPTTVSAEQEQHIINDGEHSHGGHCGGRQRDVADLDTLSGVWYRGGYGGRDGSWKQVKGQDSSILCFW</sequence>
<protein>
    <submittedName>
        <fullName evidence="1">Uncharacterized protein</fullName>
    </submittedName>
</protein>
<accession>A0A1J7I6N2</accession>
<gene>
    <name evidence="1" type="ORF">CONLIGDRAFT_694056</name>
</gene>